<gene>
    <name evidence="1" type="ORF">XA68_11763</name>
</gene>
<accession>A0A2A9PFT0</accession>
<dbReference type="Proteomes" id="UP000037136">
    <property type="component" value="Unassembled WGS sequence"/>
</dbReference>
<name>A0A2A9PFT0_OPHUN</name>
<evidence type="ECO:0000313" key="1">
    <source>
        <dbReference type="EMBL" id="PFH59871.1"/>
    </source>
</evidence>
<reference evidence="1 2" key="2">
    <citation type="journal article" date="2017" name="Sci. Rep.">
        <title>Ant-infecting Ophiocordyceps genomes reveal a high diversity of potential behavioral manipulation genes and a possible major role for enterotoxins.</title>
        <authorList>
            <person name="de Bekker C."/>
            <person name="Ohm R.A."/>
            <person name="Evans H.C."/>
            <person name="Brachmann A."/>
            <person name="Hughes D.P."/>
        </authorList>
    </citation>
    <scope>NUCLEOTIDE SEQUENCE [LARGE SCALE GENOMIC DNA]</scope>
    <source>
        <strain evidence="1 2">SC16a</strain>
    </source>
</reference>
<keyword evidence="2" id="KW-1185">Reference proteome</keyword>
<comment type="caution">
    <text evidence="1">The sequence shown here is derived from an EMBL/GenBank/DDBJ whole genome shotgun (WGS) entry which is preliminary data.</text>
</comment>
<dbReference type="AlphaFoldDB" id="A0A2A9PFT0"/>
<proteinExistence type="predicted"/>
<evidence type="ECO:0000313" key="2">
    <source>
        <dbReference type="Proteomes" id="UP000037136"/>
    </source>
</evidence>
<dbReference type="EMBL" id="LAZP02000167">
    <property type="protein sequence ID" value="PFH59871.1"/>
    <property type="molecule type" value="Genomic_DNA"/>
</dbReference>
<organism evidence="1 2">
    <name type="scientific">Ophiocordyceps unilateralis</name>
    <name type="common">Zombie-ant fungus</name>
    <name type="synonym">Torrubia unilateralis</name>
    <dbReference type="NCBI Taxonomy" id="268505"/>
    <lineage>
        <taxon>Eukaryota</taxon>
        <taxon>Fungi</taxon>
        <taxon>Dikarya</taxon>
        <taxon>Ascomycota</taxon>
        <taxon>Pezizomycotina</taxon>
        <taxon>Sordariomycetes</taxon>
        <taxon>Hypocreomycetidae</taxon>
        <taxon>Hypocreales</taxon>
        <taxon>Ophiocordycipitaceae</taxon>
        <taxon>Ophiocordyceps</taxon>
    </lineage>
</organism>
<sequence>MRLKSMDPFAADGNPAKTLNVASVSSRPTVALPACFGRLERSTMASPGSWCRIVQNTPKGVERKYCATGQDRCCAEA</sequence>
<protein>
    <submittedName>
        <fullName evidence="1">Uncharacterized protein</fullName>
    </submittedName>
</protein>
<reference evidence="1 2" key="1">
    <citation type="journal article" date="2015" name="BMC Genomics">
        <title>Gene expression during zombie ant biting behavior reflects the complexity underlying fungal parasitic behavioral manipulation.</title>
        <authorList>
            <person name="de Bekker C."/>
            <person name="Ohm R.A."/>
            <person name="Loreto R.G."/>
            <person name="Sebastian A."/>
            <person name="Albert I."/>
            <person name="Merrow M."/>
            <person name="Brachmann A."/>
            <person name="Hughes D.P."/>
        </authorList>
    </citation>
    <scope>NUCLEOTIDE SEQUENCE [LARGE SCALE GENOMIC DNA]</scope>
    <source>
        <strain evidence="1 2">SC16a</strain>
    </source>
</reference>